<comment type="caution">
    <text evidence="1">The sequence shown here is derived from an EMBL/GenBank/DDBJ whole genome shotgun (WGS) entry which is preliminary data.</text>
</comment>
<dbReference type="OrthoDB" id="9971063at2759"/>
<dbReference type="Proteomes" id="UP000887116">
    <property type="component" value="Unassembled WGS sequence"/>
</dbReference>
<accession>A0A8X6GD59</accession>
<evidence type="ECO:0000313" key="2">
    <source>
        <dbReference type="Proteomes" id="UP000887116"/>
    </source>
</evidence>
<organism evidence="1 2">
    <name type="scientific">Trichonephila clavata</name>
    <name type="common">Joro spider</name>
    <name type="synonym">Nephila clavata</name>
    <dbReference type="NCBI Taxonomy" id="2740835"/>
    <lineage>
        <taxon>Eukaryota</taxon>
        <taxon>Metazoa</taxon>
        <taxon>Ecdysozoa</taxon>
        <taxon>Arthropoda</taxon>
        <taxon>Chelicerata</taxon>
        <taxon>Arachnida</taxon>
        <taxon>Araneae</taxon>
        <taxon>Araneomorphae</taxon>
        <taxon>Entelegynae</taxon>
        <taxon>Araneoidea</taxon>
        <taxon>Nephilidae</taxon>
        <taxon>Trichonephila</taxon>
    </lineage>
</organism>
<dbReference type="EMBL" id="BMAO01034879">
    <property type="protein sequence ID" value="GFQ99584.1"/>
    <property type="molecule type" value="Genomic_DNA"/>
</dbReference>
<proteinExistence type="predicted"/>
<sequence length="108" mass="12841">MENMSANVRMHMQRALYVSNQYTDRPTIPTFINARIDKMNRFEHQEVASMHLAYGAAGESDHRAKLVYEDRYPNRRIPQHQMFTHVLRNLYERCSLHSNLCTIWGEDN</sequence>
<name>A0A8X6GD59_TRICU</name>
<reference evidence="1" key="1">
    <citation type="submission" date="2020-07" db="EMBL/GenBank/DDBJ databases">
        <title>Multicomponent nature underlies the extraordinary mechanical properties of spider dragline silk.</title>
        <authorList>
            <person name="Kono N."/>
            <person name="Nakamura H."/>
            <person name="Mori M."/>
            <person name="Yoshida Y."/>
            <person name="Ohtoshi R."/>
            <person name="Malay A.D."/>
            <person name="Moran D.A.P."/>
            <person name="Tomita M."/>
            <person name="Numata K."/>
            <person name="Arakawa K."/>
        </authorList>
    </citation>
    <scope>NUCLEOTIDE SEQUENCE</scope>
</reference>
<gene>
    <name evidence="1" type="ORF">TNCT_376341</name>
</gene>
<protein>
    <submittedName>
        <fullName evidence="1">Uncharacterized protein</fullName>
    </submittedName>
</protein>
<evidence type="ECO:0000313" key="1">
    <source>
        <dbReference type="EMBL" id="GFQ99584.1"/>
    </source>
</evidence>
<dbReference type="AlphaFoldDB" id="A0A8X6GD59"/>
<keyword evidence="2" id="KW-1185">Reference proteome</keyword>